<dbReference type="PANTHER" id="PTHR46230">
    <property type="match status" value="1"/>
</dbReference>
<dbReference type="InterPro" id="IPR002634">
    <property type="entry name" value="BolA"/>
</dbReference>
<evidence type="ECO:0000256" key="1">
    <source>
        <dbReference type="RuleBase" id="RU003860"/>
    </source>
</evidence>
<comment type="similarity">
    <text evidence="1">Belongs to the BolA/IbaG family.</text>
</comment>
<dbReference type="Gene3D" id="3.30.300.90">
    <property type="entry name" value="BolA-like"/>
    <property type="match status" value="1"/>
</dbReference>
<keyword evidence="3" id="KW-1185">Reference proteome</keyword>
<gene>
    <name evidence="2" type="ORF">FVE85_8308</name>
</gene>
<dbReference type="PANTHER" id="PTHR46230:SF4">
    <property type="entry name" value="PROTEIN BOLA4, CHLOROPLASTIC_MITOCHONDRIAL"/>
    <property type="match status" value="1"/>
</dbReference>
<evidence type="ECO:0000313" key="2">
    <source>
        <dbReference type="EMBL" id="KAA8491826.1"/>
    </source>
</evidence>
<dbReference type="AlphaFoldDB" id="A0A5J4YKB0"/>
<evidence type="ECO:0000313" key="3">
    <source>
        <dbReference type="Proteomes" id="UP000324585"/>
    </source>
</evidence>
<dbReference type="SUPFAM" id="SSF82657">
    <property type="entry name" value="BolA-like"/>
    <property type="match status" value="1"/>
</dbReference>
<comment type="caution">
    <text evidence="2">The sequence shown here is derived from an EMBL/GenBank/DDBJ whole genome shotgun (WGS) entry which is preliminary data.</text>
</comment>
<dbReference type="EMBL" id="VRMN01000011">
    <property type="protein sequence ID" value="KAA8491826.1"/>
    <property type="molecule type" value="Genomic_DNA"/>
</dbReference>
<reference evidence="3" key="1">
    <citation type="journal article" date="2019" name="Nat. Commun.">
        <title>Expansion of phycobilisome linker gene families in mesophilic red algae.</title>
        <authorList>
            <person name="Lee J."/>
            <person name="Kim D."/>
            <person name="Bhattacharya D."/>
            <person name="Yoon H.S."/>
        </authorList>
    </citation>
    <scope>NUCLEOTIDE SEQUENCE [LARGE SCALE GENOMIC DNA]</scope>
    <source>
        <strain evidence="3">CCMP 1328</strain>
    </source>
</reference>
<accession>A0A5J4YKB0</accession>
<dbReference type="OrthoDB" id="4983at2759"/>
<proteinExistence type="inferred from homology"/>
<dbReference type="GO" id="GO:0016226">
    <property type="term" value="P:iron-sulfur cluster assembly"/>
    <property type="evidence" value="ECO:0007669"/>
    <property type="project" value="TreeGrafter"/>
</dbReference>
<sequence>MAFAPSLRLHVSAWFVGSAPFRSRASVAAKAAPQFATVRSNRAIGQSLRLMMSASGQQDGSGGDSLVSVVEKKIRASLEPVALEVTPTFGDPNGSHVTISVVSSKFDGLRMMPRHQMVYKAIFDELQSGAIHAVDSIDAKTPAEAGM</sequence>
<name>A0A5J4YKB0_PORPP</name>
<protein>
    <submittedName>
        <fullName evidence="2">Protein BOLA4, chloroplastic/mitochondrial</fullName>
    </submittedName>
</protein>
<dbReference type="Proteomes" id="UP000324585">
    <property type="component" value="Unassembled WGS sequence"/>
</dbReference>
<organism evidence="2 3">
    <name type="scientific">Porphyridium purpureum</name>
    <name type="common">Red alga</name>
    <name type="synonym">Porphyridium cruentum</name>
    <dbReference type="NCBI Taxonomy" id="35688"/>
    <lineage>
        <taxon>Eukaryota</taxon>
        <taxon>Rhodophyta</taxon>
        <taxon>Bangiophyceae</taxon>
        <taxon>Porphyridiales</taxon>
        <taxon>Porphyridiaceae</taxon>
        <taxon>Porphyridium</taxon>
    </lineage>
</organism>
<dbReference type="Pfam" id="PF01722">
    <property type="entry name" value="BolA"/>
    <property type="match status" value="1"/>
</dbReference>
<dbReference type="InterPro" id="IPR036065">
    <property type="entry name" value="BolA-like_sf"/>
</dbReference>